<evidence type="ECO:0000313" key="3">
    <source>
        <dbReference type="Proteomes" id="UP000319040"/>
    </source>
</evidence>
<keyword evidence="3" id="KW-1185">Reference proteome</keyword>
<dbReference type="InterPro" id="IPR036513">
    <property type="entry name" value="STAS_dom_sf"/>
</dbReference>
<name>A0A521CEZ2_SACCC</name>
<dbReference type="InterPro" id="IPR002645">
    <property type="entry name" value="STAS_dom"/>
</dbReference>
<dbReference type="OrthoDB" id="1121891at2"/>
<feature type="domain" description="STAS" evidence="1">
    <location>
        <begin position="5"/>
        <end position="103"/>
    </location>
</feature>
<sequence>MSKPFSIDIKQDNDLQKITFSGQLIINHIDAIKEEFIESINLTKPLSISVNYPDGIDITFIQLIVAIKKAYNKNGIHINVEGKLHDEALSLIANAGFNNLLKL</sequence>
<dbReference type="EMBL" id="FXTB01000003">
    <property type="protein sequence ID" value="SMO58006.1"/>
    <property type="molecule type" value="Genomic_DNA"/>
</dbReference>
<reference evidence="2 3" key="1">
    <citation type="submission" date="2017-05" db="EMBL/GenBank/DDBJ databases">
        <authorList>
            <person name="Varghese N."/>
            <person name="Submissions S."/>
        </authorList>
    </citation>
    <scope>NUCLEOTIDE SEQUENCE [LARGE SCALE GENOMIC DNA]</scope>
    <source>
        <strain evidence="2 3">DSM 27040</strain>
    </source>
</reference>
<gene>
    <name evidence="2" type="ORF">SAMN06265379_10375</name>
</gene>
<dbReference type="PROSITE" id="PS50801">
    <property type="entry name" value="STAS"/>
    <property type="match status" value="1"/>
</dbReference>
<dbReference type="AlphaFoldDB" id="A0A521CEZ2"/>
<evidence type="ECO:0000313" key="2">
    <source>
        <dbReference type="EMBL" id="SMO58006.1"/>
    </source>
</evidence>
<dbReference type="SUPFAM" id="SSF52091">
    <property type="entry name" value="SpoIIaa-like"/>
    <property type="match status" value="1"/>
</dbReference>
<organism evidence="2 3">
    <name type="scientific">Saccharicrinis carchari</name>
    <dbReference type="NCBI Taxonomy" id="1168039"/>
    <lineage>
        <taxon>Bacteria</taxon>
        <taxon>Pseudomonadati</taxon>
        <taxon>Bacteroidota</taxon>
        <taxon>Bacteroidia</taxon>
        <taxon>Marinilabiliales</taxon>
        <taxon>Marinilabiliaceae</taxon>
        <taxon>Saccharicrinis</taxon>
    </lineage>
</organism>
<dbReference type="RefSeq" id="WP_142532794.1">
    <property type="nucleotide sequence ID" value="NZ_FXTB01000003.1"/>
</dbReference>
<protein>
    <recommendedName>
        <fullName evidence="1">STAS domain-containing protein</fullName>
    </recommendedName>
</protein>
<evidence type="ECO:0000259" key="1">
    <source>
        <dbReference type="PROSITE" id="PS50801"/>
    </source>
</evidence>
<proteinExistence type="predicted"/>
<dbReference type="Proteomes" id="UP000319040">
    <property type="component" value="Unassembled WGS sequence"/>
</dbReference>
<accession>A0A521CEZ2</accession>